<dbReference type="InterPro" id="IPR014030">
    <property type="entry name" value="Ketoacyl_synth_N"/>
</dbReference>
<dbReference type="PANTHER" id="PTHR11712:SF336">
    <property type="entry name" value="3-OXOACYL-[ACYL-CARRIER-PROTEIN] SYNTHASE, MITOCHONDRIAL"/>
    <property type="match status" value="1"/>
</dbReference>
<evidence type="ECO:0000256" key="12">
    <source>
        <dbReference type="ARBA" id="ARBA00047318"/>
    </source>
</evidence>
<dbReference type="InterPro" id="IPR000794">
    <property type="entry name" value="Beta-ketoacyl_synthase"/>
</dbReference>
<keyword evidence="8" id="KW-0443">Lipid metabolism</keyword>
<evidence type="ECO:0000313" key="18">
    <source>
        <dbReference type="EMBL" id="QNS06445.1"/>
    </source>
</evidence>
<evidence type="ECO:0000313" key="19">
    <source>
        <dbReference type="Proteomes" id="UP000516428"/>
    </source>
</evidence>
<evidence type="ECO:0000256" key="13">
    <source>
        <dbReference type="ARBA" id="ARBA00047659"/>
    </source>
</evidence>
<evidence type="ECO:0000256" key="10">
    <source>
        <dbReference type="ARBA" id="ARBA00023315"/>
    </source>
</evidence>
<dbReference type="InterPro" id="IPR020841">
    <property type="entry name" value="PKS_Beta-ketoAc_synthase_dom"/>
</dbReference>
<dbReference type="GO" id="GO:0004315">
    <property type="term" value="F:3-oxoacyl-[acyl-carrier-protein] synthase activity"/>
    <property type="evidence" value="ECO:0007669"/>
    <property type="project" value="UniProtKB-EC"/>
</dbReference>
<comment type="similarity">
    <text evidence="2 14 16">Belongs to the thiolase-like superfamily. Beta-ketoacyl-ACP synthases family.</text>
</comment>
<dbReference type="RefSeq" id="WP_188339128.1">
    <property type="nucleotide sequence ID" value="NZ_CP061281.1"/>
</dbReference>
<dbReference type="AlphaFoldDB" id="A0A7H1BCJ0"/>
<comment type="pathway">
    <text evidence="1 14">Lipid metabolism; fatty acid biosynthesis.</text>
</comment>
<evidence type="ECO:0000256" key="9">
    <source>
        <dbReference type="ARBA" id="ARBA00023160"/>
    </source>
</evidence>
<keyword evidence="5 14" id="KW-0444">Lipid biosynthesis</keyword>
<dbReference type="CDD" id="cd00834">
    <property type="entry name" value="KAS_I_II"/>
    <property type="match status" value="1"/>
</dbReference>
<organism evidence="18 19">
    <name type="scientific">Streptomyces xanthii</name>
    <dbReference type="NCBI Taxonomy" id="2768069"/>
    <lineage>
        <taxon>Bacteria</taxon>
        <taxon>Bacillati</taxon>
        <taxon>Actinomycetota</taxon>
        <taxon>Actinomycetes</taxon>
        <taxon>Kitasatosporales</taxon>
        <taxon>Streptomycetaceae</taxon>
        <taxon>Streptomyces</taxon>
    </lineage>
</organism>
<dbReference type="Gene3D" id="3.40.47.10">
    <property type="match status" value="1"/>
</dbReference>
<evidence type="ECO:0000256" key="14">
    <source>
        <dbReference type="PIRNR" id="PIRNR000447"/>
    </source>
</evidence>
<dbReference type="PANTHER" id="PTHR11712">
    <property type="entry name" value="POLYKETIDE SYNTHASE-RELATED"/>
    <property type="match status" value="1"/>
</dbReference>
<dbReference type="SUPFAM" id="SSF53901">
    <property type="entry name" value="Thiolase-like"/>
    <property type="match status" value="2"/>
</dbReference>
<dbReference type="EMBL" id="CP061281">
    <property type="protein sequence ID" value="QNS06445.1"/>
    <property type="molecule type" value="Genomic_DNA"/>
</dbReference>
<evidence type="ECO:0000256" key="1">
    <source>
        <dbReference type="ARBA" id="ARBA00005194"/>
    </source>
</evidence>
<dbReference type="InterPro" id="IPR014031">
    <property type="entry name" value="Ketoacyl_synth_C"/>
</dbReference>
<keyword evidence="6 14" id="KW-0808">Transferase</keyword>
<dbReference type="InterPro" id="IPR017568">
    <property type="entry name" value="3-oxoacyl-ACP_synth-2"/>
</dbReference>
<evidence type="ECO:0000256" key="3">
    <source>
        <dbReference type="ARBA" id="ARBA00012356"/>
    </source>
</evidence>
<dbReference type="Proteomes" id="UP000516428">
    <property type="component" value="Chromosome"/>
</dbReference>
<evidence type="ECO:0000256" key="5">
    <source>
        <dbReference type="ARBA" id="ARBA00022516"/>
    </source>
</evidence>
<keyword evidence="19" id="KW-1185">Reference proteome</keyword>
<feature type="domain" description="Ketosynthase family 3 (KS3)" evidence="17">
    <location>
        <begin position="5"/>
        <end position="422"/>
    </location>
</feature>
<dbReference type="Pfam" id="PF00109">
    <property type="entry name" value="ketoacyl-synt"/>
    <property type="match status" value="1"/>
</dbReference>
<gene>
    <name evidence="18" type="ORF">IAG42_24575</name>
</gene>
<dbReference type="Pfam" id="PF02801">
    <property type="entry name" value="Ketoacyl-synt_C"/>
    <property type="match status" value="1"/>
</dbReference>
<evidence type="ECO:0000259" key="17">
    <source>
        <dbReference type="PROSITE" id="PS52004"/>
    </source>
</evidence>
<evidence type="ECO:0000256" key="7">
    <source>
        <dbReference type="ARBA" id="ARBA00022832"/>
    </source>
</evidence>
<keyword evidence="10 14" id="KW-0012">Acyltransferase</keyword>
<dbReference type="SMART" id="SM00825">
    <property type="entry name" value="PKS_KS"/>
    <property type="match status" value="1"/>
</dbReference>
<evidence type="ECO:0000256" key="16">
    <source>
        <dbReference type="RuleBase" id="RU003694"/>
    </source>
</evidence>
<comment type="catalytic activity">
    <reaction evidence="12 14">
        <text>(9Z)-hexadecenoyl-[ACP] + malonyl-[ACP] + H(+) = 3-oxo-(11Z)-octadecenoyl-[ACP] + holo-[ACP] + CO2</text>
        <dbReference type="Rhea" id="RHEA:55040"/>
        <dbReference type="Rhea" id="RHEA-COMP:9623"/>
        <dbReference type="Rhea" id="RHEA-COMP:9685"/>
        <dbReference type="Rhea" id="RHEA-COMP:10800"/>
        <dbReference type="Rhea" id="RHEA-COMP:14074"/>
        <dbReference type="ChEBI" id="CHEBI:15378"/>
        <dbReference type="ChEBI" id="CHEBI:16526"/>
        <dbReference type="ChEBI" id="CHEBI:64479"/>
        <dbReference type="ChEBI" id="CHEBI:78449"/>
        <dbReference type="ChEBI" id="CHEBI:83989"/>
        <dbReference type="ChEBI" id="CHEBI:138538"/>
        <dbReference type="EC" id="2.3.1.179"/>
    </reaction>
</comment>
<dbReference type="KEGG" id="sxn:IAG42_24575"/>
<dbReference type="NCBIfam" id="NF005589">
    <property type="entry name" value="PRK07314.1"/>
    <property type="match status" value="1"/>
</dbReference>
<evidence type="ECO:0000256" key="8">
    <source>
        <dbReference type="ARBA" id="ARBA00023098"/>
    </source>
</evidence>
<sequence>MSSTNRTVVVTGIGATTPLGGDATSTWEGLVAGRSGVKPLEQEWAAEQAVRIAAPVAVDPSEVIPRPQARKLDRSAQFALIAAKEAWADAGFTAKAGEDESVDPDRLGAVIASGIGGVTTLLDQYDVLKEKGVRRVSPHTVPMLMPNGPSANVGLAVNARAGVHTPVSACASGAEAIGYGIEMIRTGRADVVVCGGTEAAIHPLPIAAFGNMMAMSKNNDDPQGASRPYDTGRDGFVLGEGAGVIVLESAEHAAKRGARVYAEAVGQGISADSHDIVQPEPEGRGIAQALQNLLDNSDLDPAEIVHVNAHATSTPAGDVAELKALRKVFGDDTDHFAVSATKSMTGHLLGGAGGIESVASILALYHRVAPPTINVENLDPEAAAAADIVRGEARKLPVEGRIAALNDSFGFGGHNVVLAFRSV</sequence>
<name>A0A7H1BCJ0_9ACTN</name>
<dbReference type="InterPro" id="IPR016039">
    <property type="entry name" value="Thiolase-like"/>
</dbReference>
<feature type="active site" description="For beta-ketoacyl synthase activity" evidence="15">
    <location>
        <position position="170"/>
    </location>
</feature>
<protein>
    <recommendedName>
        <fullName evidence="4 14">3-oxoacyl-[acyl-carrier-protein] synthase 2</fullName>
        <ecNumber evidence="3 14">2.3.1.179</ecNumber>
    </recommendedName>
</protein>
<reference evidence="18 19" key="1">
    <citation type="submission" date="2020-09" db="EMBL/GenBank/DDBJ databases">
        <title>A novel species.</title>
        <authorList>
            <person name="Gao J."/>
        </authorList>
    </citation>
    <scope>NUCLEOTIDE SEQUENCE [LARGE SCALE GENOMIC DNA]</scope>
    <source>
        <strain evidence="18 19">CRXT-Y-14</strain>
    </source>
</reference>
<accession>A0A7H1BCJ0</accession>
<evidence type="ECO:0000256" key="4">
    <source>
        <dbReference type="ARBA" id="ARBA00014657"/>
    </source>
</evidence>
<dbReference type="GO" id="GO:0005829">
    <property type="term" value="C:cytosol"/>
    <property type="evidence" value="ECO:0007669"/>
    <property type="project" value="TreeGrafter"/>
</dbReference>
<dbReference type="PROSITE" id="PS52004">
    <property type="entry name" value="KS3_2"/>
    <property type="match status" value="1"/>
</dbReference>
<dbReference type="EC" id="2.3.1.179" evidence="3 14"/>
<keyword evidence="9 14" id="KW-0275">Fatty acid biosynthesis</keyword>
<dbReference type="UniPathway" id="UPA00094"/>
<keyword evidence="7" id="KW-0276">Fatty acid metabolism</keyword>
<comment type="catalytic activity">
    <reaction evidence="13 14">
        <text>a fatty acyl-[ACP] + malonyl-[ACP] + H(+) = a 3-oxoacyl-[ACP] + holo-[ACP] + CO2</text>
        <dbReference type="Rhea" id="RHEA:22836"/>
        <dbReference type="Rhea" id="RHEA-COMP:9623"/>
        <dbReference type="Rhea" id="RHEA-COMP:9685"/>
        <dbReference type="Rhea" id="RHEA-COMP:9916"/>
        <dbReference type="Rhea" id="RHEA-COMP:14125"/>
        <dbReference type="ChEBI" id="CHEBI:15378"/>
        <dbReference type="ChEBI" id="CHEBI:16526"/>
        <dbReference type="ChEBI" id="CHEBI:64479"/>
        <dbReference type="ChEBI" id="CHEBI:78449"/>
        <dbReference type="ChEBI" id="CHEBI:78776"/>
        <dbReference type="ChEBI" id="CHEBI:138651"/>
    </reaction>
</comment>
<dbReference type="PIRSF" id="PIRSF000447">
    <property type="entry name" value="KAS_II"/>
    <property type="match status" value="1"/>
</dbReference>
<evidence type="ECO:0000256" key="11">
    <source>
        <dbReference type="ARBA" id="ARBA00024006"/>
    </source>
</evidence>
<evidence type="ECO:0000256" key="2">
    <source>
        <dbReference type="ARBA" id="ARBA00008467"/>
    </source>
</evidence>
<dbReference type="GO" id="GO:0006633">
    <property type="term" value="P:fatty acid biosynthetic process"/>
    <property type="evidence" value="ECO:0007669"/>
    <property type="project" value="UniProtKB-UniPathway"/>
</dbReference>
<comment type="function">
    <text evidence="11 14">Involved in the type II fatty acid elongation cycle. Catalyzes the elongation of a wide range of acyl-ACP by the addition of two carbons from malonyl-ACP to an acyl acceptor. Can efficiently catalyze the conversion of palmitoleoyl-ACP (cis-hexadec-9-enoyl-ACP) to cis-vaccenoyl-ACP (cis-octadec-11-enoyl-ACP), an essential step in the thermal regulation of fatty acid composition.</text>
</comment>
<evidence type="ECO:0000256" key="15">
    <source>
        <dbReference type="PIRSR" id="PIRSR000447-1"/>
    </source>
</evidence>
<proteinExistence type="inferred from homology"/>
<evidence type="ECO:0000256" key="6">
    <source>
        <dbReference type="ARBA" id="ARBA00022679"/>
    </source>
</evidence>
<dbReference type="FunFam" id="3.40.47.10:FF:000039">
    <property type="entry name" value="3-oxoacyl-[acyl-carrier-protein] synthase 2"/>
    <property type="match status" value="1"/>
</dbReference>